<dbReference type="EMBL" id="LSFM01000022">
    <property type="protein sequence ID" value="OBY64616.1"/>
    <property type="molecule type" value="Genomic_DNA"/>
</dbReference>
<reference evidence="2" key="1">
    <citation type="submission" date="2016-02" db="EMBL/GenBank/DDBJ databases">
        <authorList>
            <person name="Shin S.-K."/>
            <person name="Yi H."/>
            <person name="Kim E."/>
        </authorList>
    </citation>
    <scope>NUCLEOTIDE SEQUENCE [LARGE SCALE GENOMIC DNA]</scope>
    <source>
        <strain evidence="2">LPB0003</strain>
    </source>
</reference>
<keyword evidence="2" id="KW-1185">Reference proteome</keyword>
<dbReference type="OrthoDB" id="1145224at2"/>
<dbReference type="Pfam" id="PF20391">
    <property type="entry name" value="DUF6686"/>
    <property type="match status" value="1"/>
</dbReference>
<organism evidence="1 2">
    <name type="scientific">Polaribacter vadi</name>
    <dbReference type="NCBI Taxonomy" id="1774273"/>
    <lineage>
        <taxon>Bacteria</taxon>
        <taxon>Pseudomonadati</taxon>
        <taxon>Bacteroidota</taxon>
        <taxon>Flavobacteriia</taxon>
        <taxon>Flavobacteriales</taxon>
        <taxon>Flavobacteriaceae</taxon>
    </lineage>
</organism>
<accession>A0A1B8TY22</accession>
<gene>
    <name evidence="1" type="ORF">LPB3_06470</name>
</gene>
<protein>
    <submittedName>
        <fullName evidence="1">Uncharacterized protein</fullName>
    </submittedName>
</protein>
<proteinExistence type="predicted"/>
<comment type="caution">
    <text evidence="1">The sequence shown here is derived from an EMBL/GenBank/DDBJ whole genome shotgun (WGS) entry which is preliminary data.</text>
</comment>
<dbReference type="Proteomes" id="UP000092584">
    <property type="component" value="Unassembled WGS sequence"/>
</dbReference>
<dbReference type="KEGG" id="pob:LPB03_06015"/>
<dbReference type="InterPro" id="IPR046508">
    <property type="entry name" value="DUF6686"/>
</dbReference>
<evidence type="ECO:0000313" key="1">
    <source>
        <dbReference type="EMBL" id="OBY64616.1"/>
    </source>
</evidence>
<name>A0A1B8TY22_9FLAO</name>
<dbReference type="STRING" id="1774273.LPB03_06015"/>
<evidence type="ECO:0000313" key="2">
    <source>
        <dbReference type="Proteomes" id="UP000092584"/>
    </source>
</evidence>
<dbReference type="AlphaFoldDB" id="A0A1B8TY22"/>
<sequence>MSLCKGCKVYAVTFKNIFFQFTSDQLKKFKSYVAQIDVNYWLDYNSCSTQKRKIPIPTSHENLILIFDMHEIKELQTLLEIDQKNLIKIISPSEIDVPLILN</sequence>